<comment type="similarity">
    <text evidence="1">Belongs to the LysR transcriptional regulatory family.</text>
</comment>
<evidence type="ECO:0000256" key="2">
    <source>
        <dbReference type="ARBA" id="ARBA00023015"/>
    </source>
</evidence>
<dbReference type="Proteomes" id="UP001163255">
    <property type="component" value="Chromosome"/>
</dbReference>
<dbReference type="InterPro" id="IPR036388">
    <property type="entry name" value="WH-like_DNA-bd_sf"/>
</dbReference>
<protein>
    <submittedName>
        <fullName evidence="6">LysR family transcriptional regulator</fullName>
    </submittedName>
</protein>
<keyword evidence="7" id="KW-1185">Reference proteome</keyword>
<dbReference type="InterPro" id="IPR000847">
    <property type="entry name" value="LysR_HTH_N"/>
</dbReference>
<dbReference type="PROSITE" id="PS50931">
    <property type="entry name" value="HTH_LYSR"/>
    <property type="match status" value="1"/>
</dbReference>
<gene>
    <name evidence="6" type="ORF">NX720_00645</name>
</gene>
<reference evidence="6" key="1">
    <citation type="submission" date="2022-10" db="EMBL/GenBank/DDBJ databases">
        <title>Completed Genome Sequence of two octocoral isolated bacterium, Endozoicomonas euniceicola EF212T and Endozoicomonas gorgoniicola PS125T.</title>
        <authorList>
            <person name="Chiou Y.-J."/>
            <person name="Chen Y.-H."/>
        </authorList>
    </citation>
    <scope>NUCLEOTIDE SEQUENCE</scope>
    <source>
        <strain evidence="6">EF212</strain>
    </source>
</reference>
<dbReference type="Pfam" id="PF03466">
    <property type="entry name" value="LysR_substrate"/>
    <property type="match status" value="1"/>
</dbReference>
<dbReference type="EMBL" id="CP103300">
    <property type="protein sequence ID" value="UYM16476.1"/>
    <property type="molecule type" value="Genomic_DNA"/>
</dbReference>
<dbReference type="SUPFAM" id="SSF53850">
    <property type="entry name" value="Periplasmic binding protein-like II"/>
    <property type="match status" value="1"/>
</dbReference>
<evidence type="ECO:0000259" key="5">
    <source>
        <dbReference type="PROSITE" id="PS50931"/>
    </source>
</evidence>
<evidence type="ECO:0000256" key="3">
    <source>
        <dbReference type="ARBA" id="ARBA00023125"/>
    </source>
</evidence>
<dbReference type="RefSeq" id="WP_262598770.1">
    <property type="nucleotide sequence ID" value="NZ_CP103300.1"/>
</dbReference>
<dbReference type="InterPro" id="IPR036390">
    <property type="entry name" value="WH_DNA-bd_sf"/>
</dbReference>
<feature type="domain" description="HTH lysR-type" evidence="5">
    <location>
        <begin position="8"/>
        <end position="65"/>
    </location>
</feature>
<name>A0ABY6GUM4_9GAMM</name>
<organism evidence="6 7">
    <name type="scientific">Endozoicomonas euniceicola</name>
    <dbReference type="NCBI Taxonomy" id="1234143"/>
    <lineage>
        <taxon>Bacteria</taxon>
        <taxon>Pseudomonadati</taxon>
        <taxon>Pseudomonadota</taxon>
        <taxon>Gammaproteobacteria</taxon>
        <taxon>Oceanospirillales</taxon>
        <taxon>Endozoicomonadaceae</taxon>
        <taxon>Endozoicomonas</taxon>
    </lineage>
</organism>
<dbReference type="InterPro" id="IPR005119">
    <property type="entry name" value="LysR_subst-bd"/>
</dbReference>
<dbReference type="PANTHER" id="PTHR30126">
    <property type="entry name" value="HTH-TYPE TRANSCRIPTIONAL REGULATOR"/>
    <property type="match status" value="1"/>
</dbReference>
<keyword evidence="3" id="KW-0238">DNA-binding</keyword>
<sequence length="317" mass="35763">MFNALEELKLIELKAFVTTYESGSFAMVAQQYGKHATTYSRRVGNLEIDLGVTLFERNGGHLVPTEDATSLYHPAKSVLNEVEHFRRRVQLCFEENESYLKVAVDSSLSAFAPEFTIAEISKEFPATEIEVLTGNTEQVIEMVLSKQADMGLALSNFYCHPEITTRKLFDFRFIRVMSPDYAKSFGLNLTHPLEPSLIRTMKQIVLAPINRLGVEAQNYGNHLLHVDSFQMAKSLAVNSAGWTNLPLVDCQDALDSGDLVQFEGDYDYELEWSVNETWLVETNRGPVARRLVQLFRGYAARSLTENRLPYCGGSKLV</sequence>
<dbReference type="Gene3D" id="3.40.190.290">
    <property type="match status" value="1"/>
</dbReference>
<dbReference type="Gene3D" id="1.10.10.10">
    <property type="entry name" value="Winged helix-like DNA-binding domain superfamily/Winged helix DNA-binding domain"/>
    <property type="match status" value="1"/>
</dbReference>
<accession>A0ABY6GUM4</accession>
<proteinExistence type="inferred from homology"/>
<keyword evidence="4" id="KW-0804">Transcription</keyword>
<dbReference type="PANTHER" id="PTHR30126:SF91">
    <property type="entry name" value="LYSR FAMILY TRANSCRIPTIONAL REGULATOR"/>
    <property type="match status" value="1"/>
</dbReference>
<dbReference type="SUPFAM" id="SSF46785">
    <property type="entry name" value="Winged helix' DNA-binding domain"/>
    <property type="match status" value="1"/>
</dbReference>
<evidence type="ECO:0000313" key="6">
    <source>
        <dbReference type="EMBL" id="UYM16476.1"/>
    </source>
</evidence>
<dbReference type="Pfam" id="PF00126">
    <property type="entry name" value="HTH_1"/>
    <property type="match status" value="1"/>
</dbReference>
<evidence type="ECO:0000256" key="4">
    <source>
        <dbReference type="ARBA" id="ARBA00023163"/>
    </source>
</evidence>
<evidence type="ECO:0000313" key="7">
    <source>
        <dbReference type="Proteomes" id="UP001163255"/>
    </source>
</evidence>
<keyword evidence="2" id="KW-0805">Transcription regulation</keyword>
<evidence type="ECO:0000256" key="1">
    <source>
        <dbReference type="ARBA" id="ARBA00009437"/>
    </source>
</evidence>